<dbReference type="Proteomes" id="UP000199239">
    <property type="component" value="Unassembled WGS sequence"/>
</dbReference>
<proteinExistence type="predicted"/>
<gene>
    <name evidence="2" type="ORF">SAMN04488040_1668</name>
</gene>
<feature type="compositionally biased region" description="Basic and acidic residues" evidence="1">
    <location>
        <begin position="9"/>
        <end position="20"/>
    </location>
</feature>
<name>A0A1I6S066_9RHOB</name>
<dbReference type="Gene3D" id="3.40.190.10">
    <property type="entry name" value="Periplasmic binding protein-like II"/>
    <property type="match status" value="2"/>
</dbReference>
<dbReference type="PANTHER" id="PTHR35936">
    <property type="entry name" value="MEMBRANE-BOUND LYTIC MUREIN TRANSGLYCOSYLASE F"/>
    <property type="match status" value="1"/>
</dbReference>
<sequence length="269" mass="29811">MVTPLRLAPPDRRVDKGAREGPRGSLLRRVAALGLCFMVGFVVPAAQASDRELHLAAAPYPPLTTIAKDGYLDRTVQEAFARAGIGLTYQATSPSRGLMGSLTGEFDGYFATPELDVPILEPLVRVPETIYTGKAGGVYLRDDIMMMNREYLNGYRVGYVKGWKQAEDTLQDVPDLYPAESSRRLMDMLVKGRIDVAYMYFLQARYQAQQDGISGIKFSEHSFDTDLYIHLSAEHTDLVQDLAAAIRQMKADGTMENILAPAVMKWGPK</sequence>
<evidence type="ECO:0000256" key="1">
    <source>
        <dbReference type="SAM" id="MobiDB-lite"/>
    </source>
</evidence>
<dbReference type="PANTHER" id="PTHR35936:SF35">
    <property type="entry name" value="L-CYSTINE-BINDING PROTEIN TCYJ"/>
    <property type="match status" value="1"/>
</dbReference>
<evidence type="ECO:0000313" key="3">
    <source>
        <dbReference type="Proteomes" id="UP000199239"/>
    </source>
</evidence>
<protein>
    <submittedName>
        <fullName evidence="2">Extracellular solute-binding protein, family 3</fullName>
    </submittedName>
</protein>
<reference evidence="3" key="1">
    <citation type="submission" date="2016-10" db="EMBL/GenBank/DDBJ databases">
        <authorList>
            <person name="Varghese N."/>
            <person name="Submissions S."/>
        </authorList>
    </citation>
    <scope>NUCLEOTIDE SEQUENCE [LARGE SCALE GENOMIC DNA]</scope>
    <source>
        <strain evidence="3">DSM 23422</strain>
    </source>
</reference>
<dbReference type="EMBL" id="FPAJ01000002">
    <property type="protein sequence ID" value="SFS70118.1"/>
    <property type="molecule type" value="Genomic_DNA"/>
</dbReference>
<organism evidence="2 3">
    <name type="scientific">Sulfitobacter marinus</name>
    <dbReference type="NCBI Taxonomy" id="394264"/>
    <lineage>
        <taxon>Bacteria</taxon>
        <taxon>Pseudomonadati</taxon>
        <taxon>Pseudomonadota</taxon>
        <taxon>Alphaproteobacteria</taxon>
        <taxon>Rhodobacterales</taxon>
        <taxon>Roseobacteraceae</taxon>
        <taxon>Sulfitobacter</taxon>
    </lineage>
</organism>
<accession>A0A1I6S066</accession>
<keyword evidence="3" id="KW-1185">Reference proteome</keyword>
<dbReference type="STRING" id="394264.SAMN04488040_1668"/>
<dbReference type="OrthoDB" id="8481290at2"/>
<evidence type="ECO:0000313" key="2">
    <source>
        <dbReference type="EMBL" id="SFS70118.1"/>
    </source>
</evidence>
<dbReference type="AlphaFoldDB" id="A0A1I6S066"/>
<feature type="region of interest" description="Disordered" evidence="1">
    <location>
        <begin position="1"/>
        <end position="20"/>
    </location>
</feature>
<dbReference type="SUPFAM" id="SSF53850">
    <property type="entry name" value="Periplasmic binding protein-like II"/>
    <property type="match status" value="1"/>
</dbReference>